<dbReference type="PANTHER" id="PTHR43782:SF3">
    <property type="entry name" value="ARGINASE"/>
    <property type="match status" value="1"/>
</dbReference>
<dbReference type="PROSITE" id="PS51409">
    <property type="entry name" value="ARGINASE_2"/>
    <property type="match status" value="1"/>
</dbReference>
<keyword evidence="6" id="KW-1185">Reference proteome</keyword>
<dbReference type="Gene3D" id="3.40.800.10">
    <property type="entry name" value="Ureohydrolase domain"/>
    <property type="match status" value="1"/>
</dbReference>
<dbReference type="RefSeq" id="WP_258384128.1">
    <property type="nucleotide sequence ID" value="NZ_CP091430.1"/>
</dbReference>
<organism evidence="5 6">
    <name type="scientific">Paenibacillus spongiae</name>
    <dbReference type="NCBI Taxonomy" id="2909671"/>
    <lineage>
        <taxon>Bacteria</taxon>
        <taxon>Bacillati</taxon>
        <taxon>Bacillota</taxon>
        <taxon>Bacilli</taxon>
        <taxon>Bacillales</taxon>
        <taxon>Paenibacillaceae</taxon>
        <taxon>Paenibacillus</taxon>
    </lineage>
</organism>
<dbReference type="Proteomes" id="UP001057877">
    <property type="component" value="Chromosome"/>
</dbReference>
<evidence type="ECO:0000256" key="2">
    <source>
        <dbReference type="ARBA" id="ARBA00022801"/>
    </source>
</evidence>
<dbReference type="EMBL" id="CP091430">
    <property type="protein sequence ID" value="UVI28040.1"/>
    <property type="molecule type" value="Genomic_DNA"/>
</dbReference>
<dbReference type="PRINTS" id="PR00116">
    <property type="entry name" value="ARGINASE"/>
</dbReference>
<dbReference type="PANTHER" id="PTHR43782">
    <property type="entry name" value="ARGINASE"/>
    <property type="match status" value="1"/>
</dbReference>
<keyword evidence="3" id="KW-0464">Manganese</keyword>
<protein>
    <submittedName>
        <fullName evidence="5">Arginase family protein</fullName>
    </submittedName>
</protein>
<evidence type="ECO:0000256" key="1">
    <source>
        <dbReference type="ARBA" id="ARBA00022723"/>
    </source>
</evidence>
<evidence type="ECO:0000313" key="5">
    <source>
        <dbReference type="EMBL" id="UVI28040.1"/>
    </source>
</evidence>
<dbReference type="InterPro" id="IPR006035">
    <property type="entry name" value="Ureohydrolase"/>
</dbReference>
<evidence type="ECO:0000313" key="6">
    <source>
        <dbReference type="Proteomes" id="UP001057877"/>
    </source>
</evidence>
<sequence>MINAFFSKRTPLILGGDHSISIATISAAAGYVKEELQSDKLGVIWVDAHADLSDWDHGKLHGKIAVILLGLGSHEDLINMGGFSPKLLPQHLIYIGLSDLMPNEYRISQSPKFIGADFVEFSPEDVILHNTNELTIKLIDAAMGYRM</sequence>
<comment type="similarity">
    <text evidence="4">Belongs to the arginase family.</text>
</comment>
<proteinExistence type="inferred from homology"/>
<name>A0ABY5S394_9BACL</name>
<evidence type="ECO:0000256" key="4">
    <source>
        <dbReference type="PROSITE-ProRule" id="PRU00742"/>
    </source>
</evidence>
<dbReference type="InterPro" id="IPR023696">
    <property type="entry name" value="Ureohydrolase_dom_sf"/>
</dbReference>
<gene>
    <name evidence="5" type="ORF">L1F29_21605</name>
</gene>
<reference evidence="5" key="1">
    <citation type="submission" date="2022-01" db="EMBL/GenBank/DDBJ databases">
        <title>Paenibacillus spongiae sp. nov., isolated from marine sponge.</title>
        <authorList>
            <person name="Li Z."/>
            <person name="Zhang M."/>
        </authorList>
    </citation>
    <scope>NUCLEOTIDE SEQUENCE</scope>
    <source>
        <strain evidence="5">PHS-Z3</strain>
    </source>
</reference>
<keyword evidence="2" id="KW-0378">Hydrolase</keyword>
<keyword evidence="1" id="KW-0479">Metal-binding</keyword>
<dbReference type="SUPFAM" id="SSF52768">
    <property type="entry name" value="Arginase/deacetylase"/>
    <property type="match status" value="1"/>
</dbReference>
<dbReference type="Pfam" id="PF00491">
    <property type="entry name" value="Arginase"/>
    <property type="match status" value="1"/>
</dbReference>
<evidence type="ECO:0000256" key="3">
    <source>
        <dbReference type="ARBA" id="ARBA00023211"/>
    </source>
</evidence>
<accession>A0ABY5S394</accession>